<name>A0A2H3CQQ6_ARMGA</name>
<dbReference type="InParanoid" id="A0A2H3CQQ6"/>
<sequence>MRVLVLRLEHLVHCVKLHRTAAAGSFLIGKAVSARSRRFDPDLIRGSLDNLFSSLEPKLVLPTKRRMHSSLLQIRRMNILKFRRRFSRQSNRGAAFRCCNTCTVMRSNRGCAISFPSLGIRRPTSDSRADQIEGDTSLGVECVCSTGRVDCIGDSRTLLLSISLAIDHDLVDGVDRELPGCFSAKAGGKLT</sequence>
<dbReference type="AlphaFoldDB" id="A0A2H3CQQ6"/>
<accession>A0A2H3CQQ6</accession>
<gene>
    <name evidence="1" type="ORF">ARMGADRAFT_563431</name>
</gene>
<evidence type="ECO:0000313" key="1">
    <source>
        <dbReference type="EMBL" id="PBK85381.1"/>
    </source>
</evidence>
<organism evidence="1 2">
    <name type="scientific">Armillaria gallica</name>
    <name type="common">Bulbous honey fungus</name>
    <name type="synonym">Armillaria bulbosa</name>
    <dbReference type="NCBI Taxonomy" id="47427"/>
    <lineage>
        <taxon>Eukaryota</taxon>
        <taxon>Fungi</taxon>
        <taxon>Dikarya</taxon>
        <taxon>Basidiomycota</taxon>
        <taxon>Agaricomycotina</taxon>
        <taxon>Agaricomycetes</taxon>
        <taxon>Agaricomycetidae</taxon>
        <taxon>Agaricales</taxon>
        <taxon>Marasmiineae</taxon>
        <taxon>Physalacriaceae</taxon>
        <taxon>Armillaria</taxon>
    </lineage>
</organism>
<proteinExistence type="predicted"/>
<reference evidence="2" key="1">
    <citation type="journal article" date="2017" name="Nat. Ecol. Evol.">
        <title>Genome expansion and lineage-specific genetic innovations in the forest pathogenic fungi Armillaria.</title>
        <authorList>
            <person name="Sipos G."/>
            <person name="Prasanna A.N."/>
            <person name="Walter M.C."/>
            <person name="O'Connor E."/>
            <person name="Balint B."/>
            <person name="Krizsan K."/>
            <person name="Kiss B."/>
            <person name="Hess J."/>
            <person name="Varga T."/>
            <person name="Slot J."/>
            <person name="Riley R."/>
            <person name="Boka B."/>
            <person name="Rigling D."/>
            <person name="Barry K."/>
            <person name="Lee J."/>
            <person name="Mihaltcheva S."/>
            <person name="LaButti K."/>
            <person name="Lipzen A."/>
            <person name="Waldron R."/>
            <person name="Moloney N.M."/>
            <person name="Sperisen C."/>
            <person name="Kredics L."/>
            <person name="Vagvoelgyi C."/>
            <person name="Patrignani A."/>
            <person name="Fitzpatrick D."/>
            <person name="Nagy I."/>
            <person name="Doyle S."/>
            <person name="Anderson J.B."/>
            <person name="Grigoriev I.V."/>
            <person name="Gueldener U."/>
            <person name="Muensterkoetter M."/>
            <person name="Nagy L.G."/>
        </authorList>
    </citation>
    <scope>NUCLEOTIDE SEQUENCE [LARGE SCALE GENOMIC DNA]</scope>
    <source>
        <strain evidence="2">Ar21-2</strain>
    </source>
</reference>
<dbReference type="Proteomes" id="UP000217790">
    <property type="component" value="Unassembled WGS sequence"/>
</dbReference>
<protein>
    <submittedName>
        <fullName evidence="1">Uncharacterized protein</fullName>
    </submittedName>
</protein>
<dbReference type="EMBL" id="KZ293691">
    <property type="protein sequence ID" value="PBK85381.1"/>
    <property type="molecule type" value="Genomic_DNA"/>
</dbReference>
<evidence type="ECO:0000313" key="2">
    <source>
        <dbReference type="Proteomes" id="UP000217790"/>
    </source>
</evidence>
<keyword evidence="2" id="KW-1185">Reference proteome</keyword>